<dbReference type="SMART" id="SM00044">
    <property type="entry name" value="CYCc"/>
    <property type="match status" value="1"/>
</dbReference>
<dbReference type="InterPro" id="IPR011645">
    <property type="entry name" value="HNOB_dom_associated"/>
</dbReference>
<feature type="domain" description="Guanylate cyclase" evidence="8">
    <location>
        <begin position="255"/>
        <end position="383"/>
    </location>
</feature>
<organism evidence="9 10">
    <name type="scientific">Saccoglossus kowalevskii</name>
    <name type="common">Acorn worm</name>
    <dbReference type="NCBI Taxonomy" id="10224"/>
    <lineage>
        <taxon>Eukaryota</taxon>
        <taxon>Metazoa</taxon>
        <taxon>Hemichordata</taxon>
        <taxon>Enteropneusta</taxon>
        <taxon>Harrimaniidae</taxon>
        <taxon>Saccoglossus</taxon>
    </lineage>
</organism>
<dbReference type="Pfam" id="PF00211">
    <property type="entry name" value="Guanylate_cyc"/>
    <property type="match status" value="1"/>
</dbReference>
<dbReference type="CDD" id="cd07302">
    <property type="entry name" value="CHD"/>
    <property type="match status" value="1"/>
</dbReference>
<feature type="region of interest" description="Disordered" evidence="7">
    <location>
        <begin position="447"/>
        <end position="470"/>
    </location>
</feature>
<dbReference type="InterPro" id="IPR029787">
    <property type="entry name" value="Nucleotide_cyclase"/>
</dbReference>
<name>A0ABM0MWM2_SACKO</name>
<evidence type="ECO:0000256" key="6">
    <source>
        <dbReference type="SAM" id="Coils"/>
    </source>
</evidence>
<evidence type="ECO:0000256" key="1">
    <source>
        <dbReference type="ARBA" id="ARBA00012202"/>
    </source>
</evidence>
<accession>A0ABM0MWM2</accession>
<protein>
    <recommendedName>
        <fullName evidence="1">guanylate cyclase</fullName>
        <ecNumber evidence="1">4.6.1.2</ecNumber>
    </recommendedName>
</protein>
<keyword evidence="9" id="KW-1185">Reference proteome</keyword>
<evidence type="ECO:0000259" key="8">
    <source>
        <dbReference type="PROSITE" id="PS50125"/>
    </source>
</evidence>
<dbReference type="PANTHER" id="PTHR45655">
    <property type="entry name" value="GUANYLATE CYCLASE SOLUBLE SUBUNIT BETA-2"/>
    <property type="match status" value="1"/>
</dbReference>
<dbReference type="Pfam" id="PF07701">
    <property type="entry name" value="HNOBA"/>
    <property type="match status" value="1"/>
</dbReference>
<evidence type="ECO:0000313" key="10">
    <source>
        <dbReference type="RefSeq" id="XP_006824413.1"/>
    </source>
</evidence>
<dbReference type="PROSITE" id="PS50125">
    <property type="entry name" value="GUANYLATE_CYCLASE_2"/>
    <property type="match status" value="1"/>
</dbReference>
<dbReference type="PANTHER" id="PTHR45655:SF13">
    <property type="entry name" value="SOLUBLE GUANYLATE CYCLASE GCY-32-RELATED"/>
    <property type="match status" value="1"/>
</dbReference>
<keyword evidence="2" id="KW-0547">Nucleotide-binding</keyword>
<feature type="non-terminal residue" evidence="10">
    <location>
        <position position="1"/>
    </location>
</feature>
<dbReference type="Gene3D" id="3.30.450.260">
    <property type="entry name" value="Haem NO binding associated domain"/>
    <property type="match status" value="1"/>
</dbReference>
<dbReference type="PROSITE" id="PS00452">
    <property type="entry name" value="GUANYLATE_CYCLASE_1"/>
    <property type="match status" value="1"/>
</dbReference>
<keyword evidence="4" id="KW-0141">cGMP biosynthesis</keyword>
<dbReference type="InterPro" id="IPR001054">
    <property type="entry name" value="A/G_cyclase"/>
</dbReference>
<dbReference type="SUPFAM" id="SSF55073">
    <property type="entry name" value="Nucleotide cyclase"/>
    <property type="match status" value="1"/>
</dbReference>
<dbReference type="Gene3D" id="3.30.70.1230">
    <property type="entry name" value="Nucleotide cyclase"/>
    <property type="match status" value="1"/>
</dbReference>
<proteinExistence type="inferred from homology"/>
<dbReference type="Gene3D" id="6.10.250.780">
    <property type="match status" value="1"/>
</dbReference>
<evidence type="ECO:0000256" key="3">
    <source>
        <dbReference type="ARBA" id="ARBA00023239"/>
    </source>
</evidence>
<evidence type="ECO:0000256" key="2">
    <source>
        <dbReference type="ARBA" id="ARBA00022741"/>
    </source>
</evidence>
<evidence type="ECO:0000313" key="9">
    <source>
        <dbReference type="Proteomes" id="UP000694865"/>
    </source>
</evidence>
<reference evidence="10" key="1">
    <citation type="submission" date="2025-08" db="UniProtKB">
        <authorList>
            <consortium name="RefSeq"/>
        </authorList>
    </citation>
    <scope>IDENTIFICATION</scope>
    <source>
        <tissue evidence="10">Testes</tissue>
    </source>
</reference>
<dbReference type="Proteomes" id="UP000694865">
    <property type="component" value="Unplaced"/>
</dbReference>
<dbReference type="InterPro" id="IPR042463">
    <property type="entry name" value="HNOB_dom_associated_sf"/>
</dbReference>
<feature type="coiled-coil region" evidence="6">
    <location>
        <begin position="200"/>
        <end position="227"/>
    </location>
</feature>
<dbReference type="GeneID" id="100368244"/>
<gene>
    <name evidence="10" type="primary">LOC100368244</name>
</gene>
<sequence>DVEQVMRNLESMKQQGQPGGKRKSLAQIRGLVAIAGLYGGFTPSYPPKFLMNAQTFCDNFPFHIVFDKDLKIKQSGIHIQKVMPRLRNFDAKVPLFFKINHPQIEWNLESINKFINQQFILETKKSMVATEWEERPMLQLRGQMVWVKEFDSMIYLCSPRLESLKEMEDRALHLSDIPLHDVTRDLILFNQQKIAELEIGKQLEMKKEQLHRTMKELESEKAKTDMLLHSMLPRQVADQLREGRKVEAGEYTQVTLLFSDIVSFTTICSQSRPIDIVNMLNSLYVKFDKLTTVHDVYKVETIGDAYMVVGGLPVPVETHTERIANMALGMIIMSLDVTSPVTKEPILIRVGIHTGPVLAGVVGKKMPRYCLFGDTVNTTSRMESHGVPGKIHLSDISARRLEGRGFQVMRRGEITIKGKGTMTTYFLEGNANASEDELLGTGIQQNGDYSRQSDEMKYSPSKGVNAGGDNYNSPESLIPMYYPDNVNENKRPSITTVTPFNSMSNSRPPMTSGDVIIGNVKVNERTTRK</sequence>
<evidence type="ECO:0000256" key="4">
    <source>
        <dbReference type="ARBA" id="ARBA00023293"/>
    </source>
</evidence>
<evidence type="ECO:0000256" key="7">
    <source>
        <dbReference type="SAM" id="MobiDB-lite"/>
    </source>
</evidence>
<keyword evidence="3 5" id="KW-0456">Lyase</keyword>
<dbReference type="RefSeq" id="XP_006824413.1">
    <property type="nucleotide sequence ID" value="XM_006824350.1"/>
</dbReference>
<keyword evidence="6" id="KW-0175">Coiled coil</keyword>
<comment type="similarity">
    <text evidence="5">Belongs to the adenylyl cyclase class-4/guanylyl cyclase family.</text>
</comment>
<dbReference type="InterPro" id="IPR018297">
    <property type="entry name" value="A/G_cyclase_CS"/>
</dbReference>
<dbReference type="EC" id="4.6.1.2" evidence="1"/>
<evidence type="ECO:0000256" key="5">
    <source>
        <dbReference type="RuleBase" id="RU000405"/>
    </source>
</evidence>